<sequence>MSETFWPVKQREQQCYFSDSTIWNDFVFRDDDIIVASAPKAGTTWTQQIVAQLLFNGDGDVSIADISPWLDFRLPDRQTMLELYACQQHRRAIKTHLPVDALVYSPKAKYIYVARDGRDCVWSIFNHITNYSDELYRQLDSAEGQNTAAPPKPSADIEQYWRQWLAEESEAFWHNIRSWWAIRSLPNLLLLHFNDLKQDMPGTIRRIADFLQIPIQEAYWPDILQHCSFDWMKQNGNKVAPLRGALWQGGGDTFIHKGVNRRWADVLSVQECVAYEQRTQRELGAECANWLSAGGWQIP</sequence>
<dbReference type="PANTHER" id="PTHR11783">
    <property type="entry name" value="SULFOTRANSFERASE SULT"/>
    <property type="match status" value="1"/>
</dbReference>
<evidence type="ECO:0000313" key="5">
    <source>
        <dbReference type="Proteomes" id="UP000281904"/>
    </source>
</evidence>
<evidence type="ECO:0000256" key="1">
    <source>
        <dbReference type="ARBA" id="ARBA00005771"/>
    </source>
</evidence>
<dbReference type="InterPro" id="IPR000863">
    <property type="entry name" value="Sulfotransferase_dom"/>
</dbReference>
<dbReference type="EMBL" id="LR134493">
    <property type="protein sequence ID" value="VEI67263.1"/>
    <property type="molecule type" value="Genomic_DNA"/>
</dbReference>
<name>A0A3S5ANG2_SERRU</name>
<dbReference type="Gene3D" id="3.40.50.300">
    <property type="entry name" value="P-loop containing nucleotide triphosphate hydrolases"/>
    <property type="match status" value="1"/>
</dbReference>
<evidence type="ECO:0000256" key="2">
    <source>
        <dbReference type="ARBA" id="ARBA00022679"/>
    </source>
</evidence>
<reference evidence="4 5" key="1">
    <citation type="submission" date="2018-12" db="EMBL/GenBank/DDBJ databases">
        <authorList>
            <consortium name="Pathogen Informatics"/>
        </authorList>
    </citation>
    <scope>NUCLEOTIDE SEQUENCE [LARGE SCALE GENOMIC DNA]</scope>
    <source>
        <strain evidence="4 5">NCTC10036</strain>
    </source>
</reference>
<dbReference type="EC" id="2.8.2.-" evidence="4"/>
<feature type="domain" description="Sulfotransferase" evidence="3">
    <location>
        <begin position="30"/>
        <end position="280"/>
    </location>
</feature>
<proteinExistence type="inferred from homology"/>
<dbReference type="Pfam" id="PF00685">
    <property type="entry name" value="Sulfotransfer_1"/>
    <property type="match status" value="1"/>
</dbReference>
<protein>
    <submittedName>
        <fullName evidence="4">Glycolipid sulfotransferase Rv1373</fullName>
        <ecNumber evidence="4">2.8.2.-</ecNumber>
    </submittedName>
</protein>
<keyword evidence="2 4" id="KW-0808">Transferase</keyword>
<dbReference type="RefSeq" id="WP_126531751.1">
    <property type="nucleotide sequence ID" value="NZ_LR134493.1"/>
</dbReference>
<organism evidence="4 5">
    <name type="scientific">Serratia rubidaea</name>
    <name type="common">Serratia marinorubra</name>
    <dbReference type="NCBI Taxonomy" id="61652"/>
    <lineage>
        <taxon>Bacteria</taxon>
        <taxon>Pseudomonadati</taxon>
        <taxon>Pseudomonadota</taxon>
        <taxon>Gammaproteobacteria</taxon>
        <taxon>Enterobacterales</taxon>
        <taxon>Yersiniaceae</taxon>
        <taxon>Serratia</taxon>
    </lineage>
</organism>
<dbReference type="SUPFAM" id="SSF52540">
    <property type="entry name" value="P-loop containing nucleoside triphosphate hydrolases"/>
    <property type="match status" value="1"/>
</dbReference>
<dbReference type="Proteomes" id="UP000281904">
    <property type="component" value="Chromosome"/>
</dbReference>
<accession>A0A3S5ANG2</accession>
<dbReference type="AlphaFoldDB" id="A0A3S5ANG2"/>
<comment type="similarity">
    <text evidence="1">Belongs to the sulfotransferase 1 family.</text>
</comment>
<dbReference type="InterPro" id="IPR027417">
    <property type="entry name" value="P-loop_NTPase"/>
</dbReference>
<dbReference type="GO" id="GO:0008146">
    <property type="term" value="F:sulfotransferase activity"/>
    <property type="evidence" value="ECO:0007669"/>
    <property type="project" value="InterPro"/>
</dbReference>
<evidence type="ECO:0000259" key="3">
    <source>
        <dbReference type="Pfam" id="PF00685"/>
    </source>
</evidence>
<evidence type="ECO:0000313" key="4">
    <source>
        <dbReference type="EMBL" id="VEI67263.1"/>
    </source>
</evidence>
<gene>
    <name evidence="4" type="ORF">NCTC10036_02941</name>
</gene>